<protein>
    <recommendedName>
        <fullName evidence="3">Sel1 repeat-containing protein</fullName>
    </recommendedName>
</protein>
<gene>
    <name evidence="1" type="ORF">H4W34_002812</name>
</gene>
<dbReference type="SUPFAM" id="SSF81901">
    <property type="entry name" value="HCP-like"/>
    <property type="match status" value="1"/>
</dbReference>
<evidence type="ECO:0008006" key="3">
    <source>
        <dbReference type="Google" id="ProtNLM"/>
    </source>
</evidence>
<dbReference type="EMBL" id="JADBDZ010000001">
    <property type="protein sequence ID" value="MBE1532979.1"/>
    <property type="molecule type" value="Genomic_DNA"/>
</dbReference>
<dbReference type="Gene3D" id="1.25.40.10">
    <property type="entry name" value="Tetratricopeptide repeat domain"/>
    <property type="match status" value="1"/>
</dbReference>
<sequence length="277" mass="30471">MEEQQPASWIPSEQTRMVETLISQYGFGQDVISRASASAAKAYKTLCPDLPDRLTPSTISRMKTGSDLKKLKRCNLLLLRLTIHHLRARGSNPSPPSPRAVVEANEFADTVLLAGGGSPGSSSISYNPNDPRHDRVAGNFGDYGVNLIEHAILHEDASSFRKLAILQWLSGDTDDARYWNNRAVSATSGPPEALDADVIMQEAFIVGRWYLYNEKIGVAETYLALAADAGHANSAYLLGDMLEALFREEEARRWFSVAWSSGHSEAGKRISAAHERR</sequence>
<dbReference type="RefSeq" id="WP_192759596.1">
    <property type="nucleotide sequence ID" value="NZ_JADBDZ010000001.1"/>
</dbReference>
<keyword evidence="2" id="KW-1185">Reference proteome</keyword>
<evidence type="ECO:0000313" key="1">
    <source>
        <dbReference type="EMBL" id="MBE1532979.1"/>
    </source>
</evidence>
<accession>A0ABR9JRE0</accession>
<proteinExistence type="predicted"/>
<dbReference type="Proteomes" id="UP000627838">
    <property type="component" value="Unassembled WGS sequence"/>
</dbReference>
<name>A0ABR9JRE0_9ACTN</name>
<organism evidence="1 2">
    <name type="scientific">Actinomadura algeriensis</name>
    <dbReference type="NCBI Taxonomy" id="1679523"/>
    <lineage>
        <taxon>Bacteria</taxon>
        <taxon>Bacillati</taxon>
        <taxon>Actinomycetota</taxon>
        <taxon>Actinomycetes</taxon>
        <taxon>Streptosporangiales</taxon>
        <taxon>Thermomonosporaceae</taxon>
        <taxon>Actinomadura</taxon>
    </lineage>
</organism>
<comment type="caution">
    <text evidence="1">The sequence shown here is derived from an EMBL/GenBank/DDBJ whole genome shotgun (WGS) entry which is preliminary data.</text>
</comment>
<evidence type="ECO:0000313" key="2">
    <source>
        <dbReference type="Proteomes" id="UP000627838"/>
    </source>
</evidence>
<reference evidence="1 2" key="1">
    <citation type="submission" date="2020-10" db="EMBL/GenBank/DDBJ databases">
        <title>Sequencing the genomes of 1000 actinobacteria strains.</title>
        <authorList>
            <person name="Klenk H.-P."/>
        </authorList>
    </citation>
    <scope>NUCLEOTIDE SEQUENCE [LARGE SCALE GENOMIC DNA]</scope>
    <source>
        <strain evidence="1 2">DSM 46744</strain>
    </source>
</reference>
<dbReference type="InterPro" id="IPR011990">
    <property type="entry name" value="TPR-like_helical_dom_sf"/>
</dbReference>